<proteinExistence type="predicted"/>
<feature type="transmembrane region" description="Helical" evidence="1">
    <location>
        <begin position="125"/>
        <end position="143"/>
    </location>
</feature>
<dbReference type="Proteomes" id="UP000181790">
    <property type="component" value="Unassembled WGS sequence"/>
</dbReference>
<feature type="transmembrane region" description="Helical" evidence="1">
    <location>
        <begin position="232"/>
        <end position="255"/>
    </location>
</feature>
<feature type="transmembrane region" description="Helical" evidence="1">
    <location>
        <begin position="60"/>
        <end position="79"/>
    </location>
</feature>
<dbReference type="PROSITE" id="PS00889">
    <property type="entry name" value="CNMP_BINDING_2"/>
    <property type="match status" value="1"/>
</dbReference>
<dbReference type="InterPro" id="IPR014710">
    <property type="entry name" value="RmlC-like_jellyroll"/>
</dbReference>
<dbReference type="InterPro" id="IPR018490">
    <property type="entry name" value="cNMP-bd_dom_sf"/>
</dbReference>
<dbReference type="Gene3D" id="1.25.10.10">
    <property type="entry name" value="Leucine-rich Repeat Variant"/>
    <property type="match status" value="1"/>
</dbReference>
<dbReference type="InterPro" id="IPR016024">
    <property type="entry name" value="ARM-type_fold"/>
</dbReference>
<protein>
    <recommendedName>
        <fullName evidence="2">Cyclic nucleotide-binding domain-containing protein</fullName>
    </recommendedName>
</protein>
<feature type="domain" description="Cyclic nucleotide-binding" evidence="2">
    <location>
        <begin position="948"/>
        <end position="1063"/>
    </location>
</feature>
<dbReference type="AlphaFoldDB" id="A0A1S2VHB5"/>
<dbReference type="Pfam" id="PF00027">
    <property type="entry name" value="cNMP_binding"/>
    <property type="match status" value="1"/>
</dbReference>
<dbReference type="PROSITE" id="PS00888">
    <property type="entry name" value="CNMP_BINDING_1"/>
    <property type="match status" value="1"/>
</dbReference>
<evidence type="ECO:0000259" key="2">
    <source>
        <dbReference type="PROSITE" id="PS50042"/>
    </source>
</evidence>
<feature type="transmembrane region" description="Helical" evidence="1">
    <location>
        <begin position="267"/>
        <end position="290"/>
    </location>
</feature>
<reference evidence="3 4" key="1">
    <citation type="submission" date="2016-10" db="EMBL/GenBank/DDBJ databases">
        <title>Arsenicibacter rosenii gen. nov., sp. nov., an efficient arsenic-methylating bacterium isolated from an arsenic-contaminated paddy soil.</title>
        <authorList>
            <person name="Huang K."/>
        </authorList>
    </citation>
    <scope>NUCLEOTIDE SEQUENCE [LARGE SCALE GENOMIC DNA]</scope>
    <source>
        <strain evidence="3 4">SM-1</strain>
    </source>
</reference>
<dbReference type="EMBL" id="MORL01000011">
    <property type="protein sequence ID" value="OIN57635.1"/>
    <property type="molecule type" value="Genomic_DNA"/>
</dbReference>
<gene>
    <name evidence="3" type="ORF">BLX24_18840</name>
</gene>
<name>A0A1S2VHB5_9BACT</name>
<dbReference type="CDD" id="cd00038">
    <property type="entry name" value="CAP_ED"/>
    <property type="match status" value="1"/>
</dbReference>
<dbReference type="SUPFAM" id="SSF48371">
    <property type="entry name" value="ARM repeat"/>
    <property type="match status" value="1"/>
</dbReference>
<feature type="transmembrane region" description="Helical" evidence="1">
    <location>
        <begin position="91"/>
        <end position="119"/>
    </location>
</feature>
<feature type="transmembrane region" description="Helical" evidence="1">
    <location>
        <begin position="332"/>
        <end position="355"/>
    </location>
</feature>
<feature type="transmembrane region" description="Helical" evidence="1">
    <location>
        <begin position="399"/>
        <end position="418"/>
    </location>
</feature>
<dbReference type="SUPFAM" id="SSF51206">
    <property type="entry name" value="cAMP-binding domain-like"/>
    <property type="match status" value="1"/>
</dbReference>
<comment type="caution">
    <text evidence="3">The sequence shown here is derived from an EMBL/GenBank/DDBJ whole genome shotgun (WGS) entry which is preliminary data.</text>
</comment>
<evidence type="ECO:0000313" key="4">
    <source>
        <dbReference type="Proteomes" id="UP000181790"/>
    </source>
</evidence>
<dbReference type="InterPro" id="IPR000595">
    <property type="entry name" value="cNMP-bd_dom"/>
</dbReference>
<dbReference type="PANTHER" id="PTHR23011:SF28">
    <property type="entry name" value="CYCLIC NUCLEOTIDE-BINDING DOMAIN CONTAINING PROTEIN"/>
    <property type="match status" value="1"/>
</dbReference>
<dbReference type="InterPro" id="IPR011989">
    <property type="entry name" value="ARM-like"/>
</dbReference>
<evidence type="ECO:0000313" key="3">
    <source>
        <dbReference type="EMBL" id="OIN57635.1"/>
    </source>
</evidence>
<feature type="transmembrane region" description="Helical" evidence="1">
    <location>
        <begin position="178"/>
        <end position="197"/>
    </location>
</feature>
<feature type="transmembrane region" description="Helical" evidence="1">
    <location>
        <begin position="376"/>
        <end position="393"/>
    </location>
</feature>
<dbReference type="InterPro" id="IPR018488">
    <property type="entry name" value="cNMP-bd_CS"/>
</dbReference>
<sequence>MMNTASAQRLNRSLGVRSEEARTVRLFFLHHFFLGLGTILVYVSANVILLENHPETSLPVAYVMAALGMMGVGKLYAYFEHRLPLSSLVFRVVWSVIILTALIVGLVAIGHSVAMAVAIMVGYRAIYLLTNLEFWGISALVFDVRQGKRLFSVISSGDMPAKAMGAILAALVHNHTELIYLLLIAFVFFGSALITVWKTIQSHEVHAAHGTARPVRRPQGKLVTQLFGGSELIFAMCLSVLSIASIATGIEYAFFINVKYRFHDQALVMRSLGIVLAITYLLAMIVKLLASRRALDRFGILNTMRLLPVAALLWITGYLVVEWQTPDETSLMVYYCGLYLVFEVVRRSLFDPVFLVLFQPLPPHQRLKGHTLAKGFYEPLGMGLAGGMIFLLRNGHENLNAMLLTGMAVVGVITIGFIQRTYRQYLATLHDALGRRFIAADELPLTDDATKLVLQHLQSERPEEVLTAIDWLRVNKPDVLAKQASVLMRHPAASIRLRLLTDYKTLAVSDDELFLLTQQDADADVRREAAVILCSRSQRPQDLALLESADAAVRQGAILGFLQANPTFGPARKSLDGWCADPDVTNRLFALTCIRTLRLMDYVPFVEGCLTARESLLMAALDTAAELADKRLLPAQLDLLADKHVGRIAARSIAGMHGDVLSGLQTYYSLQTDTAILTRIISVAERMRTSESHQWLITLMDSPLVAVRTAVLKALKNFPHIERYNVVFQRALDGEVQLAQRLLNAVADVKDEALVSSLLYEQERLTQRMLLTLSQLYDKEIIENVRANLAHESSERQANSLEVLENLVPRPVYNCLQILAEDLPVSEKIRQFDEQVGVYQQDGSIQLFILDQGDRLFTDWTIACALRNLPTADQEYLLTAPVYFHHGNPVIREGALDALTRLARQKSAVYQELITQYPELTKAMSHDLATASTVSATERVFILKNNALFAGTPDNVLSSVVPIMKEVTLGEGEEIVRKGELGTCMFIIYSGQVGIYDGPKELAVLERGNFFGELALLDTEPRSATALAHTPVTLFRIDQDDFFDLMTEREEVLRNMIRVLCQRIRQQNIKLRGMPVDA</sequence>
<dbReference type="SMART" id="SM00100">
    <property type="entry name" value="cNMP"/>
    <property type="match status" value="1"/>
</dbReference>
<keyword evidence="1" id="KW-0472">Membrane</keyword>
<evidence type="ECO:0000256" key="1">
    <source>
        <dbReference type="SAM" id="Phobius"/>
    </source>
</evidence>
<organism evidence="3 4">
    <name type="scientific">Arsenicibacter rosenii</name>
    <dbReference type="NCBI Taxonomy" id="1750698"/>
    <lineage>
        <taxon>Bacteria</taxon>
        <taxon>Pseudomonadati</taxon>
        <taxon>Bacteroidota</taxon>
        <taxon>Cytophagia</taxon>
        <taxon>Cytophagales</taxon>
        <taxon>Spirosomataceae</taxon>
        <taxon>Arsenicibacter</taxon>
    </lineage>
</organism>
<dbReference type="PANTHER" id="PTHR23011">
    <property type="entry name" value="CYCLIC NUCLEOTIDE-BINDING DOMAIN CONTAINING PROTEIN"/>
    <property type="match status" value="1"/>
</dbReference>
<keyword evidence="1" id="KW-0812">Transmembrane</keyword>
<feature type="transmembrane region" description="Helical" evidence="1">
    <location>
        <begin position="26"/>
        <end position="48"/>
    </location>
</feature>
<keyword evidence="1" id="KW-1133">Transmembrane helix</keyword>
<keyword evidence="4" id="KW-1185">Reference proteome</keyword>
<feature type="transmembrane region" description="Helical" evidence="1">
    <location>
        <begin position="302"/>
        <end position="320"/>
    </location>
</feature>
<dbReference type="PROSITE" id="PS50042">
    <property type="entry name" value="CNMP_BINDING_3"/>
    <property type="match status" value="1"/>
</dbReference>
<accession>A0A1S2VHB5</accession>
<dbReference type="Gene3D" id="2.60.120.10">
    <property type="entry name" value="Jelly Rolls"/>
    <property type="match status" value="1"/>
</dbReference>